<name>A0A4R1L9L0_9BACT</name>
<proteinExistence type="predicted"/>
<dbReference type="InterPro" id="IPR013417">
    <property type="entry name" value="CHP02588"/>
</dbReference>
<feature type="transmembrane region" description="Helical" evidence="1">
    <location>
        <begin position="26"/>
        <end position="45"/>
    </location>
</feature>
<accession>A0A4R1L9L0</accession>
<keyword evidence="1" id="KW-1133">Transmembrane helix</keyword>
<reference evidence="2 3" key="1">
    <citation type="submission" date="2019-03" db="EMBL/GenBank/DDBJ databases">
        <title>Genomic Encyclopedia of Type Strains, Phase IV (KMG-IV): sequencing the most valuable type-strain genomes for metagenomic binning, comparative biology and taxonomic classification.</title>
        <authorList>
            <person name="Goeker M."/>
        </authorList>
    </citation>
    <scope>NUCLEOTIDE SEQUENCE [LARGE SCALE GENOMIC DNA]</scope>
    <source>
        <strain evidence="2 3">DSM 103428</strain>
    </source>
</reference>
<dbReference type="AlphaFoldDB" id="A0A4R1L9L0"/>
<sequence length="182" mass="19501">MAQNGNHEPSGFLSGNQSVAKEPRSWIPWIIAGAAVVIIVAVLVVTGRHKQQAANPGGAGLAPPDAYAVSLPISNIAMSESSNLAGGKVTYIDGQIANHGSKTVEGVTVQIAFRNALNEISQKETMPLMLIRTHEPYVDTQSVSAAPLKPGDHREFRLIFDHVADDWNQQYPEIRVIGVTGK</sequence>
<keyword evidence="1" id="KW-0812">Transmembrane</keyword>
<dbReference type="OrthoDB" id="120211at2"/>
<dbReference type="Pfam" id="PF09624">
    <property type="entry name" value="DUF2393"/>
    <property type="match status" value="1"/>
</dbReference>
<evidence type="ECO:0000256" key="1">
    <source>
        <dbReference type="SAM" id="Phobius"/>
    </source>
</evidence>
<dbReference type="RefSeq" id="WP_131990497.1">
    <property type="nucleotide sequence ID" value="NZ_SMGK01000001.1"/>
</dbReference>
<keyword evidence="3" id="KW-1185">Reference proteome</keyword>
<organism evidence="2 3">
    <name type="scientific">Acidipila rosea</name>
    <dbReference type="NCBI Taxonomy" id="768535"/>
    <lineage>
        <taxon>Bacteria</taxon>
        <taxon>Pseudomonadati</taxon>
        <taxon>Acidobacteriota</taxon>
        <taxon>Terriglobia</taxon>
        <taxon>Terriglobales</taxon>
        <taxon>Acidobacteriaceae</taxon>
        <taxon>Acidipila</taxon>
    </lineage>
</organism>
<evidence type="ECO:0000313" key="2">
    <source>
        <dbReference type="EMBL" id="TCK75036.1"/>
    </source>
</evidence>
<dbReference type="Proteomes" id="UP000295210">
    <property type="component" value="Unassembled WGS sequence"/>
</dbReference>
<keyword evidence="1" id="KW-0472">Membrane</keyword>
<gene>
    <name evidence="2" type="ORF">C7378_0015</name>
</gene>
<dbReference type="EMBL" id="SMGK01000001">
    <property type="protein sequence ID" value="TCK75036.1"/>
    <property type="molecule type" value="Genomic_DNA"/>
</dbReference>
<protein>
    <submittedName>
        <fullName evidence="2">Uncharacterized protein DUF2393</fullName>
    </submittedName>
</protein>
<comment type="caution">
    <text evidence="2">The sequence shown here is derived from an EMBL/GenBank/DDBJ whole genome shotgun (WGS) entry which is preliminary data.</text>
</comment>
<evidence type="ECO:0000313" key="3">
    <source>
        <dbReference type="Proteomes" id="UP000295210"/>
    </source>
</evidence>